<dbReference type="InterPro" id="IPR043472">
    <property type="entry name" value="Macro_dom-like"/>
</dbReference>
<evidence type="ECO:0000313" key="3">
    <source>
        <dbReference type="Proteomes" id="UP001139006"/>
    </source>
</evidence>
<reference evidence="2 3" key="1">
    <citation type="journal article" date="2023" name="Int. J. Syst. Evol. Microbiol.">
        <title>Ligilactobacillus ubinensis sp. nov., a novel species isolated from the wild ferment of a durian fruit (Durio zibethinus).</title>
        <authorList>
            <person name="Heng Y.C."/>
            <person name="Menon N."/>
            <person name="Chen B."/>
            <person name="Loo B.Z.L."/>
            <person name="Wong G.W.J."/>
            <person name="Lim A.C.H."/>
            <person name="Silvaraju S."/>
            <person name="Kittelmann S."/>
        </authorList>
    </citation>
    <scope>NUCLEOTIDE SEQUENCE [LARGE SCALE GENOMIC DNA]</scope>
    <source>
        <strain evidence="2 3">WILCCON 0076</strain>
    </source>
</reference>
<keyword evidence="3" id="KW-1185">Reference proteome</keyword>
<gene>
    <name evidence="2" type="ORF">LB941_08165</name>
</gene>
<dbReference type="Proteomes" id="UP001139006">
    <property type="component" value="Unassembled WGS sequence"/>
</dbReference>
<sequence length="256" mass="29972">MTNEQRQQLGHKAMNLYQIEMNNLPQSSELITIEPDETLGDTHNDTAIFVKNENLLYRIHQFNKKLHIGCMNFASPIEPGGGFLQGIDAQEEAICRNSFLYPELCKYKKEYYIKNIQDNNYYFYSPSVIYAHNVKVIRDEHENNFFADVRFVDFASVAAPNVAEMKRQHLQLDEKRIEEDILKKVIYTLRVFKQNAIRYLILGAFGCGVFGNDPQMVAKVFKEVLQRDEFKDSFLEIYFDILDNSKAYQAFKKTFK</sequence>
<dbReference type="PIRSF" id="PIRSF014899">
    <property type="entry name" value="UCP014899"/>
    <property type="match status" value="1"/>
</dbReference>
<evidence type="ECO:0000259" key="1">
    <source>
        <dbReference type="Pfam" id="PF10021"/>
    </source>
</evidence>
<dbReference type="Pfam" id="PF10021">
    <property type="entry name" value="PARG_cat_microb"/>
    <property type="match status" value="1"/>
</dbReference>
<evidence type="ECO:0000313" key="2">
    <source>
        <dbReference type="EMBL" id="MCP0887306.1"/>
    </source>
</evidence>
<dbReference type="EMBL" id="JAIULA010000015">
    <property type="protein sequence ID" value="MCP0887306.1"/>
    <property type="molecule type" value="Genomic_DNA"/>
</dbReference>
<dbReference type="Gene3D" id="3.40.220.10">
    <property type="entry name" value="Leucine Aminopeptidase, subunit E, domain 1"/>
    <property type="match status" value="1"/>
</dbReference>
<dbReference type="InterPro" id="IPR019261">
    <property type="entry name" value="PARG_cat_microbial"/>
</dbReference>
<comment type="caution">
    <text evidence="2">The sequence shown here is derived from an EMBL/GenBank/DDBJ whole genome shotgun (WGS) entry which is preliminary data.</text>
</comment>
<dbReference type="SUPFAM" id="SSF52949">
    <property type="entry name" value="Macro domain-like"/>
    <property type="match status" value="1"/>
</dbReference>
<feature type="domain" description="Microbial-type PARG catalytic" evidence="1">
    <location>
        <begin position="21"/>
        <end position="139"/>
    </location>
</feature>
<dbReference type="RefSeq" id="WP_253361050.1">
    <property type="nucleotide sequence ID" value="NZ_JAIULA010000015.1"/>
</dbReference>
<dbReference type="InterPro" id="IPR012664">
    <property type="entry name" value="CHP02452"/>
</dbReference>
<organism evidence="2 3">
    <name type="scientific">Ligilactobacillus ubinensis</name>
    <dbReference type="NCBI Taxonomy" id="2876789"/>
    <lineage>
        <taxon>Bacteria</taxon>
        <taxon>Bacillati</taxon>
        <taxon>Bacillota</taxon>
        <taxon>Bacilli</taxon>
        <taxon>Lactobacillales</taxon>
        <taxon>Lactobacillaceae</taxon>
        <taxon>Ligilactobacillus</taxon>
    </lineage>
</organism>
<name>A0A9X2FKJ0_9LACO</name>
<dbReference type="PANTHER" id="PTHR35596:SF1">
    <property type="entry name" value="MICROBIAL-TYPE PARG CATALYTIC DOMAIN-CONTAINING PROTEIN"/>
    <property type="match status" value="1"/>
</dbReference>
<dbReference type="PANTHER" id="PTHR35596">
    <property type="entry name" value="DUF2263 DOMAIN-CONTAINING PROTEIN"/>
    <property type="match status" value="1"/>
</dbReference>
<proteinExistence type="predicted"/>
<dbReference type="AlphaFoldDB" id="A0A9X2FKJ0"/>
<accession>A0A9X2FKJ0</accession>
<dbReference type="NCBIfam" id="TIGR02452">
    <property type="entry name" value="TIGR02452 family protein"/>
    <property type="match status" value="1"/>
</dbReference>
<protein>
    <submittedName>
        <fullName evidence="2">TIGR02452 family protein</fullName>
    </submittedName>
</protein>